<evidence type="ECO:0000256" key="2">
    <source>
        <dbReference type="SAM" id="SignalP"/>
    </source>
</evidence>
<dbReference type="PANTHER" id="PTHR42928">
    <property type="entry name" value="TRICARBOXYLATE-BINDING PROTEIN"/>
    <property type="match status" value="1"/>
</dbReference>
<dbReference type="Gene3D" id="3.40.190.10">
    <property type="entry name" value="Periplasmic binding protein-like II"/>
    <property type="match status" value="1"/>
</dbReference>
<accession>A0A0C4YKH4</accession>
<evidence type="ECO:0000256" key="1">
    <source>
        <dbReference type="ARBA" id="ARBA00006987"/>
    </source>
</evidence>
<dbReference type="InterPro" id="IPR005064">
    <property type="entry name" value="BUG"/>
</dbReference>
<feature type="chain" id="PRO_5002173921" evidence="2">
    <location>
        <begin position="39"/>
        <end position="335"/>
    </location>
</feature>
<keyword evidence="2" id="KW-0732">Signal</keyword>
<dbReference type="Gene3D" id="3.40.190.150">
    <property type="entry name" value="Bordetella uptake gene, domain 1"/>
    <property type="match status" value="1"/>
</dbReference>
<dbReference type="SUPFAM" id="SSF53850">
    <property type="entry name" value="Periplasmic binding protein-like II"/>
    <property type="match status" value="1"/>
</dbReference>
<dbReference type="KEGG" id="cbw:RR42_s1472"/>
<protein>
    <submittedName>
        <fullName evidence="3">Putative exported protein</fullName>
    </submittedName>
</protein>
<dbReference type="PIRSF" id="PIRSF017082">
    <property type="entry name" value="YflP"/>
    <property type="match status" value="1"/>
</dbReference>
<proteinExistence type="inferred from homology"/>
<keyword evidence="4" id="KW-1185">Reference proteome</keyword>
<dbReference type="InterPro" id="IPR042100">
    <property type="entry name" value="Bug_dom1"/>
</dbReference>
<gene>
    <name evidence="3" type="ORF">RR42_s1472</name>
</gene>
<name>A0A0C4YKH4_9BURK</name>
<organism evidence="3 4">
    <name type="scientific">Cupriavidus basilensis</name>
    <dbReference type="NCBI Taxonomy" id="68895"/>
    <lineage>
        <taxon>Bacteria</taxon>
        <taxon>Pseudomonadati</taxon>
        <taxon>Pseudomonadota</taxon>
        <taxon>Betaproteobacteria</taxon>
        <taxon>Burkholderiales</taxon>
        <taxon>Burkholderiaceae</taxon>
        <taxon>Cupriavidus</taxon>
    </lineage>
</organism>
<evidence type="ECO:0000313" key="4">
    <source>
        <dbReference type="Proteomes" id="UP000031843"/>
    </source>
</evidence>
<dbReference type="PANTHER" id="PTHR42928:SF5">
    <property type="entry name" value="BLR1237 PROTEIN"/>
    <property type="match status" value="1"/>
</dbReference>
<feature type="signal peptide" evidence="2">
    <location>
        <begin position="1"/>
        <end position="38"/>
    </location>
</feature>
<sequence length="335" mass="34610">MQANACARRTRFHAMAQHASRVVTGLAIALGGTSAAHAADPAARWVVPYTAGGGSDLATRIVAQKIAPAMHQNFVVDNKPGGATILAAQDVAKARADGATVLTAGQGTLVLNPALYRKLPYDAAKDFTLVSSLVKLPVILVANPALPVKTLPEFITWLKAGQGKATYASVGTGSPHHLSAELLLDRVQASAVHAPYKGTPPALQDVAGGQVDFMMADLAAAVPLIRAGRLRAIALPAQQRSAVLPDVPTFAEAGLAGFTAFAWQGVVVPAGTPPASVDKLNAAIAAALKDPAVVKQMQELGLEPMGDSRAGFAAFVDNERAKWGALIRAHKIALD</sequence>
<dbReference type="CDD" id="cd13578">
    <property type="entry name" value="PBP2_Bug27"/>
    <property type="match status" value="1"/>
</dbReference>
<dbReference type="AlphaFoldDB" id="A0A0C4YKH4"/>
<dbReference type="RefSeq" id="WP_144409982.1">
    <property type="nucleotide sequence ID" value="NZ_CP010537.1"/>
</dbReference>
<dbReference type="EMBL" id="CP010537">
    <property type="protein sequence ID" value="AJG23060.1"/>
    <property type="molecule type" value="Genomic_DNA"/>
</dbReference>
<dbReference type="OrthoDB" id="8678477at2"/>
<dbReference type="STRING" id="68895.RR42_s1472"/>
<comment type="similarity">
    <text evidence="1">Belongs to the UPF0065 (bug) family.</text>
</comment>
<dbReference type="Pfam" id="PF03401">
    <property type="entry name" value="TctC"/>
    <property type="match status" value="1"/>
</dbReference>
<reference evidence="3 4" key="1">
    <citation type="journal article" date="2015" name="Genome Announc.">
        <title>Complete Genome Sequence of Cupriavidus basilensis 4G11, Isolated from the Oak Ridge Field Research Center Site.</title>
        <authorList>
            <person name="Ray J."/>
            <person name="Waters R.J."/>
            <person name="Skerker J.M."/>
            <person name="Kuehl J.V."/>
            <person name="Price M.N."/>
            <person name="Huang J."/>
            <person name="Chakraborty R."/>
            <person name="Arkin A.P."/>
            <person name="Deutschbauer A."/>
        </authorList>
    </citation>
    <scope>NUCLEOTIDE SEQUENCE [LARGE SCALE GENOMIC DNA]</scope>
    <source>
        <strain evidence="3">4G11</strain>
    </source>
</reference>
<dbReference type="Proteomes" id="UP000031843">
    <property type="component" value="Chromosome secondary"/>
</dbReference>
<evidence type="ECO:0000313" key="3">
    <source>
        <dbReference type="EMBL" id="AJG23060.1"/>
    </source>
</evidence>